<reference evidence="1 2" key="1">
    <citation type="submission" date="2018-08" db="EMBL/GenBank/DDBJ databases">
        <title>Draft genome sequence of the cyanotroph, Pseudomonas monteilii BCN3.</title>
        <authorList>
            <person name="Jones L.B."/>
            <person name="Kunz D.A."/>
        </authorList>
    </citation>
    <scope>NUCLEOTIDE SEQUENCE [LARGE SCALE GENOMIC DNA]</scope>
    <source>
        <strain evidence="1 2">BCN3</strain>
    </source>
</reference>
<sequence length="87" mass="9700">MGHSSMGCVYTLDDQAVEHGKYGLRGTILGGELASLLKGALRHIVDTGIVSLAQVKQLKDFRQHEAARLHFVERSGTTDCRWQRSQY</sequence>
<dbReference type="EMBL" id="QWLL01000030">
    <property type="protein sequence ID" value="RII77365.1"/>
    <property type="molecule type" value="Genomic_DNA"/>
</dbReference>
<gene>
    <name evidence="1" type="ORF">D0894_12195</name>
</gene>
<dbReference type="Proteomes" id="UP000265875">
    <property type="component" value="Unassembled WGS sequence"/>
</dbReference>
<dbReference type="RefSeq" id="WP_119369920.1">
    <property type="nucleotide sequence ID" value="NZ_QWLL01000030.1"/>
</dbReference>
<proteinExistence type="predicted"/>
<accession>A0A399M7L7</accession>
<name>A0A399M7L7_9PSED</name>
<dbReference type="AlphaFoldDB" id="A0A399M7L7"/>
<evidence type="ECO:0000313" key="1">
    <source>
        <dbReference type="EMBL" id="RII77365.1"/>
    </source>
</evidence>
<comment type="caution">
    <text evidence="1">The sequence shown here is derived from an EMBL/GenBank/DDBJ whole genome shotgun (WGS) entry which is preliminary data.</text>
</comment>
<organism evidence="1 2">
    <name type="scientific">Pseudomonas monteilii</name>
    <dbReference type="NCBI Taxonomy" id="76759"/>
    <lineage>
        <taxon>Bacteria</taxon>
        <taxon>Pseudomonadati</taxon>
        <taxon>Pseudomonadota</taxon>
        <taxon>Gammaproteobacteria</taxon>
        <taxon>Pseudomonadales</taxon>
        <taxon>Pseudomonadaceae</taxon>
        <taxon>Pseudomonas</taxon>
    </lineage>
</organism>
<protein>
    <submittedName>
        <fullName evidence="1">Uncharacterized protein</fullName>
    </submittedName>
</protein>
<evidence type="ECO:0000313" key="2">
    <source>
        <dbReference type="Proteomes" id="UP000265875"/>
    </source>
</evidence>